<sequence>MDLPNMTPENARKVSSLMKRHPGTFKVAQGNTSTNRPVAAAYGSLPKIGHLPSLPGFEELADNMLPDSAEELECMMNERLNDRRRLMECVVKHDALLFRIKVKMGLIRGGENERR</sequence>
<reference evidence="1" key="1">
    <citation type="submission" date="2022-08" db="EMBL/GenBank/DDBJ databases">
        <title>Genome Sequence of Fusarium decemcellulare.</title>
        <authorList>
            <person name="Buettner E."/>
        </authorList>
    </citation>
    <scope>NUCLEOTIDE SEQUENCE</scope>
    <source>
        <strain evidence="1">Babe19</strain>
    </source>
</reference>
<evidence type="ECO:0000313" key="1">
    <source>
        <dbReference type="EMBL" id="KAJ3520045.1"/>
    </source>
</evidence>
<keyword evidence="2" id="KW-1185">Reference proteome</keyword>
<comment type="caution">
    <text evidence="1">The sequence shown here is derived from an EMBL/GenBank/DDBJ whole genome shotgun (WGS) entry which is preliminary data.</text>
</comment>
<dbReference type="EMBL" id="JANRMS010002999">
    <property type="protein sequence ID" value="KAJ3520045.1"/>
    <property type="molecule type" value="Genomic_DNA"/>
</dbReference>
<protein>
    <submittedName>
        <fullName evidence="1">Uncharacterized protein</fullName>
    </submittedName>
</protein>
<organism evidence="1 2">
    <name type="scientific">Fusarium decemcellulare</name>
    <dbReference type="NCBI Taxonomy" id="57161"/>
    <lineage>
        <taxon>Eukaryota</taxon>
        <taxon>Fungi</taxon>
        <taxon>Dikarya</taxon>
        <taxon>Ascomycota</taxon>
        <taxon>Pezizomycotina</taxon>
        <taxon>Sordariomycetes</taxon>
        <taxon>Hypocreomycetidae</taxon>
        <taxon>Hypocreales</taxon>
        <taxon>Nectriaceae</taxon>
        <taxon>Fusarium</taxon>
        <taxon>Fusarium decemcellulare species complex</taxon>
    </lineage>
</organism>
<gene>
    <name evidence="1" type="ORF">NM208_g13886</name>
</gene>
<name>A0ACC1RI81_9HYPO</name>
<proteinExistence type="predicted"/>
<accession>A0ACC1RI81</accession>
<evidence type="ECO:0000313" key="2">
    <source>
        <dbReference type="Proteomes" id="UP001148629"/>
    </source>
</evidence>
<dbReference type="Proteomes" id="UP001148629">
    <property type="component" value="Unassembled WGS sequence"/>
</dbReference>